<dbReference type="AlphaFoldDB" id="A0AAN7UC23"/>
<dbReference type="SUPFAM" id="SSF53474">
    <property type="entry name" value="alpha/beta-Hydrolases"/>
    <property type="match status" value="1"/>
</dbReference>
<evidence type="ECO:0000313" key="2">
    <source>
        <dbReference type="EMBL" id="KAK5578418.1"/>
    </source>
</evidence>
<gene>
    <name evidence="2" type="ORF">RB653_008089</name>
</gene>
<dbReference type="Proteomes" id="UP001344447">
    <property type="component" value="Unassembled WGS sequence"/>
</dbReference>
<evidence type="ECO:0000259" key="1">
    <source>
        <dbReference type="Pfam" id="PF01764"/>
    </source>
</evidence>
<dbReference type="PANTHER" id="PTHR45856:SF24">
    <property type="entry name" value="FUNGAL LIPASE-LIKE DOMAIN-CONTAINING PROTEIN"/>
    <property type="match status" value="1"/>
</dbReference>
<dbReference type="InterPro" id="IPR051218">
    <property type="entry name" value="Sec_MonoDiacylglyc_Lipase"/>
</dbReference>
<accession>A0AAN7UC23</accession>
<comment type="caution">
    <text evidence="2">The sequence shown here is derived from an EMBL/GenBank/DDBJ whole genome shotgun (WGS) entry which is preliminary data.</text>
</comment>
<dbReference type="InterPro" id="IPR002921">
    <property type="entry name" value="Fungal_lipase-type"/>
</dbReference>
<dbReference type="Pfam" id="PF01764">
    <property type="entry name" value="Lipase_3"/>
    <property type="match status" value="1"/>
</dbReference>
<sequence>MLYYKEEILNCLNLSDFCYEKDDSSIINLLNENVNTHNIEKVIRGEIESSGQIFVIGYREKDINSSNEFKRRNTYYVSCKGTDFNYEDITTDLNSFVESREEGTYHKGFFNRSLGFPIQKIIQWLKNGDNVIFSGHSLGGSVSQILTITIILNLLKLSKSSLNSILNNSQILCITFGSPLVGNLDIMKTLVDNGIEHSNDIFHSFIHRNDPIPKLKGIGEIVKRNLWSITMDTVCWLFNWNRSTLDESTKFFYKSLPDSSQSFINSKTSFISDLNSLIGTYHIVQHINSNNSYIKSLSYKNDSIELNQFFNFSLDNILFAPFHKLKTYRDILVYELITSKVSATTTSTTTTTTTTTTAAAADASLADIKETIVTMMDNLGIKTNKVSIMIDLIPIINSVSIKNEFNNNKLMIIDGENLCFIPINSLKLIYNDGFKIDILVKSIIQKGYNQMVIDITDTPINGLKSLQFKSNFKYNNRNVAHNQHSIFEIEIQ</sequence>
<dbReference type="InterPro" id="IPR029058">
    <property type="entry name" value="AB_hydrolase_fold"/>
</dbReference>
<dbReference type="EMBL" id="JAVFKY010000003">
    <property type="protein sequence ID" value="KAK5578418.1"/>
    <property type="molecule type" value="Genomic_DNA"/>
</dbReference>
<dbReference type="Gene3D" id="3.40.50.1820">
    <property type="entry name" value="alpha/beta hydrolase"/>
    <property type="match status" value="1"/>
</dbReference>
<dbReference type="PANTHER" id="PTHR45856">
    <property type="entry name" value="ALPHA/BETA-HYDROLASES SUPERFAMILY PROTEIN"/>
    <property type="match status" value="1"/>
</dbReference>
<evidence type="ECO:0000313" key="3">
    <source>
        <dbReference type="Proteomes" id="UP001344447"/>
    </source>
</evidence>
<protein>
    <recommendedName>
        <fullName evidence="1">Fungal lipase-type domain-containing protein</fullName>
    </recommendedName>
</protein>
<reference evidence="2 3" key="1">
    <citation type="submission" date="2023-11" db="EMBL/GenBank/DDBJ databases">
        <title>Dfirmibasis_genome.</title>
        <authorList>
            <person name="Edelbroek B."/>
            <person name="Kjellin J."/>
            <person name="Jerlstrom-Hultqvist J."/>
            <person name="Soderbom F."/>
        </authorList>
    </citation>
    <scope>NUCLEOTIDE SEQUENCE [LARGE SCALE GENOMIC DNA]</scope>
    <source>
        <strain evidence="2 3">TNS-C-14</strain>
    </source>
</reference>
<dbReference type="CDD" id="cd00519">
    <property type="entry name" value="Lipase_3"/>
    <property type="match status" value="1"/>
</dbReference>
<organism evidence="2 3">
    <name type="scientific">Dictyostelium firmibasis</name>
    <dbReference type="NCBI Taxonomy" id="79012"/>
    <lineage>
        <taxon>Eukaryota</taxon>
        <taxon>Amoebozoa</taxon>
        <taxon>Evosea</taxon>
        <taxon>Eumycetozoa</taxon>
        <taxon>Dictyostelia</taxon>
        <taxon>Dictyosteliales</taxon>
        <taxon>Dictyosteliaceae</taxon>
        <taxon>Dictyostelium</taxon>
    </lineage>
</organism>
<feature type="domain" description="Fungal lipase-type" evidence="1">
    <location>
        <begin position="77"/>
        <end position="217"/>
    </location>
</feature>
<name>A0AAN7UC23_9MYCE</name>
<keyword evidence="3" id="KW-1185">Reference proteome</keyword>
<proteinExistence type="predicted"/>
<dbReference type="GO" id="GO:0006629">
    <property type="term" value="P:lipid metabolic process"/>
    <property type="evidence" value="ECO:0007669"/>
    <property type="project" value="InterPro"/>
</dbReference>